<organism evidence="2 3">
    <name type="scientific">Actinokineospora soli</name>
    <dbReference type="NCBI Taxonomy" id="1048753"/>
    <lineage>
        <taxon>Bacteria</taxon>
        <taxon>Bacillati</taxon>
        <taxon>Actinomycetota</taxon>
        <taxon>Actinomycetes</taxon>
        <taxon>Pseudonocardiales</taxon>
        <taxon>Pseudonocardiaceae</taxon>
        <taxon>Actinokineospora</taxon>
    </lineage>
</organism>
<name>A0ABW2TS11_9PSEU</name>
<reference evidence="3" key="1">
    <citation type="journal article" date="2019" name="Int. J. Syst. Evol. Microbiol.">
        <title>The Global Catalogue of Microorganisms (GCM) 10K type strain sequencing project: providing services to taxonomists for standard genome sequencing and annotation.</title>
        <authorList>
            <consortium name="The Broad Institute Genomics Platform"/>
            <consortium name="The Broad Institute Genome Sequencing Center for Infectious Disease"/>
            <person name="Wu L."/>
            <person name="Ma J."/>
        </authorList>
    </citation>
    <scope>NUCLEOTIDE SEQUENCE [LARGE SCALE GENOMIC DNA]</scope>
    <source>
        <strain evidence="3">JCM 17695</strain>
    </source>
</reference>
<evidence type="ECO:0000313" key="2">
    <source>
        <dbReference type="EMBL" id="MFC7615591.1"/>
    </source>
</evidence>
<dbReference type="EMBL" id="JBHTEY010000004">
    <property type="protein sequence ID" value="MFC7615591.1"/>
    <property type="molecule type" value="Genomic_DNA"/>
</dbReference>
<feature type="domain" description="NAD-dependent epimerase/dehydratase" evidence="1">
    <location>
        <begin position="6"/>
        <end position="68"/>
    </location>
</feature>
<gene>
    <name evidence="2" type="ORF">ACFQV2_20880</name>
</gene>
<evidence type="ECO:0000259" key="1">
    <source>
        <dbReference type="Pfam" id="PF01370"/>
    </source>
</evidence>
<protein>
    <submittedName>
        <fullName evidence="2">NAD-dependent epimerase/dehydratase family protein</fullName>
    </submittedName>
</protein>
<dbReference type="Gene3D" id="3.40.50.720">
    <property type="entry name" value="NAD(P)-binding Rossmann-like Domain"/>
    <property type="match status" value="1"/>
</dbReference>
<dbReference type="InterPro" id="IPR001509">
    <property type="entry name" value="Epimerase_deHydtase"/>
</dbReference>
<evidence type="ECO:0000313" key="3">
    <source>
        <dbReference type="Proteomes" id="UP001596512"/>
    </source>
</evidence>
<comment type="caution">
    <text evidence="2">The sequence shown here is derived from an EMBL/GenBank/DDBJ whole genome shotgun (WGS) entry which is preliminary data.</text>
</comment>
<sequence length="90" mass="9420">MTKFAVAGATGRLGRHVVDVLTERGHHAVPMSRALGVDVVAGERLAEALAGVDVIIDAASWHASEQDAATEFFRASTRNLHAEGQRAGSA</sequence>
<dbReference type="InterPro" id="IPR036291">
    <property type="entry name" value="NAD(P)-bd_dom_sf"/>
</dbReference>
<dbReference type="Pfam" id="PF01370">
    <property type="entry name" value="Epimerase"/>
    <property type="match status" value="1"/>
</dbReference>
<dbReference type="Proteomes" id="UP001596512">
    <property type="component" value="Unassembled WGS sequence"/>
</dbReference>
<proteinExistence type="predicted"/>
<dbReference type="SUPFAM" id="SSF51735">
    <property type="entry name" value="NAD(P)-binding Rossmann-fold domains"/>
    <property type="match status" value="1"/>
</dbReference>
<accession>A0ABW2TS11</accession>
<keyword evidence="3" id="KW-1185">Reference proteome</keyword>